<reference evidence="1" key="1">
    <citation type="submission" date="2022-06" db="EMBL/GenBank/DDBJ databases">
        <title>Uncovering the hologenomic basis of an extraordinary plant invasion.</title>
        <authorList>
            <person name="Bieker V.C."/>
            <person name="Martin M.D."/>
            <person name="Gilbert T."/>
            <person name="Hodgins K."/>
            <person name="Battlay P."/>
            <person name="Petersen B."/>
            <person name="Wilson J."/>
        </authorList>
    </citation>
    <scope>NUCLEOTIDE SEQUENCE</scope>
    <source>
        <strain evidence="1">AA19_3_7</strain>
        <tissue evidence="1">Leaf</tissue>
    </source>
</reference>
<name>A0AAD5BVQ5_AMBAR</name>
<keyword evidence="2" id="KW-1185">Reference proteome</keyword>
<evidence type="ECO:0000313" key="1">
    <source>
        <dbReference type="EMBL" id="KAI7730593.1"/>
    </source>
</evidence>
<evidence type="ECO:0000313" key="2">
    <source>
        <dbReference type="Proteomes" id="UP001206925"/>
    </source>
</evidence>
<dbReference type="AlphaFoldDB" id="A0AAD5BVQ5"/>
<organism evidence="1 2">
    <name type="scientific">Ambrosia artemisiifolia</name>
    <name type="common">Common ragweed</name>
    <dbReference type="NCBI Taxonomy" id="4212"/>
    <lineage>
        <taxon>Eukaryota</taxon>
        <taxon>Viridiplantae</taxon>
        <taxon>Streptophyta</taxon>
        <taxon>Embryophyta</taxon>
        <taxon>Tracheophyta</taxon>
        <taxon>Spermatophyta</taxon>
        <taxon>Magnoliopsida</taxon>
        <taxon>eudicotyledons</taxon>
        <taxon>Gunneridae</taxon>
        <taxon>Pentapetalae</taxon>
        <taxon>asterids</taxon>
        <taxon>campanulids</taxon>
        <taxon>Asterales</taxon>
        <taxon>Asteraceae</taxon>
        <taxon>Asteroideae</taxon>
        <taxon>Heliantheae alliance</taxon>
        <taxon>Heliantheae</taxon>
        <taxon>Ambrosia</taxon>
    </lineage>
</organism>
<proteinExistence type="predicted"/>
<dbReference type="EMBL" id="JAMZMK010010723">
    <property type="protein sequence ID" value="KAI7730593.1"/>
    <property type="molecule type" value="Genomic_DNA"/>
</dbReference>
<dbReference type="Proteomes" id="UP001206925">
    <property type="component" value="Unassembled WGS sequence"/>
</dbReference>
<accession>A0AAD5BVQ5</accession>
<comment type="caution">
    <text evidence="1">The sequence shown here is derived from an EMBL/GenBank/DDBJ whole genome shotgun (WGS) entry which is preliminary data.</text>
</comment>
<sequence>MLCGFYSGISRTGSQVIYCF</sequence>
<gene>
    <name evidence="1" type="ORF">M8C21_030423</name>
</gene>
<protein>
    <submittedName>
        <fullName evidence="1">Uncharacterized protein</fullName>
    </submittedName>
</protein>